<reference evidence="4" key="1">
    <citation type="journal article" date="2019" name="Int. J. Syst. Evol. Microbiol.">
        <title>The Global Catalogue of Microorganisms (GCM) 10K type strain sequencing project: providing services to taxonomists for standard genome sequencing and annotation.</title>
        <authorList>
            <consortium name="The Broad Institute Genomics Platform"/>
            <consortium name="The Broad Institute Genome Sequencing Center for Infectious Disease"/>
            <person name="Wu L."/>
            <person name="Ma J."/>
        </authorList>
    </citation>
    <scope>NUCLEOTIDE SEQUENCE [LARGE SCALE GENOMIC DNA]</scope>
    <source>
        <strain evidence="4">CCUG 60527</strain>
    </source>
</reference>
<gene>
    <name evidence="3" type="ORF">ACFQ1U_09755</name>
</gene>
<feature type="transmembrane region" description="Helical" evidence="1">
    <location>
        <begin position="6"/>
        <end position="22"/>
    </location>
</feature>
<comment type="caution">
    <text evidence="3">The sequence shown here is derived from an EMBL/GenBank/DDBJ whole genome shotgun (WGS) entry which is preliminary data.</text>
</comment>
<feature type="transmembrane region" description="Helical" evidence="1">
    <location>
        <begin position="34"/>
        <end position="56"/>
    </location>
</feature>
<dbReference type="Pfam" id="PF05569">
    <property type="entry name" value="Peptidase_M56"/>
    <property type="match status" value="1"/>
</dbReference>
<keyword evidence="1" id="KW-1133">Transmembrane helix</keyword>
<feature type="transmembrane region" description="Helical" evidence="1">
    <location>
        <begin position="124"/>
        <end position="143"/>
    </location>
</feature>
<dbReference type="Proteomes" id="UP001597062">
    <property type="component" value="Unassembled WGS sequence"/>
</dbReference>
<evidence type="ECO:0000256" key="1">
    <source>
        <dbReference type="SAM" id="Phobius"/>
    </source>
</evidence>
<organism evidence="3 4">
    <name type="scientific">Tenacibaculum geojense</name>
    <dbReference type="NCBI Taxonomy" id="915352"/>
    <lineage>
        <taxon>Bacteria</taxon>
        <taxon>Pseudomonadati</taxon>
        <taxon>Bacteroidota</taxon>
        <taxon>Flavobacteriia</taxon>
        <taxon>Flavobacteriales</taxon>
        <taxon>Flavobacteriaceae</taxon>
        <taxon>Tenacibaculum</taxon>
    </lineage>
</organism>
<keyword evidence="1" id="KW-0812">Transmembrane</keyword>
<feature type="transmembrane region" description="Helical" evidence="1">
    <location>
        <begin position="260"/>
        <end position="279"/>
    </location>
</feature>
<protein>
    <submittedName>
        <fullName evidence="3">M56 family metallopeptidase</fullName>
    </submittedName>
</protein>
<name>A0ABW3JV90_9FLAO</name>
<proteinExistence type="predicted"/>
<dbReference type="RefSeq" id="WP_386107787.1">
    <property type="nucleotide sequence ID" value="NZ_JBHTJR010000047.1"/>
</dbReference>
<dbReference type="EMBL" id="JBHTJR010000047">
    <property type="protein sequence ID" value="MFD0993486.1"/>
    <property type="molecule type" value="Genomic_DNA"/>
</dbReference>
<keyword evidence="1" id="KW-0472">Membrane</keyword>
<sequence length="469" mass="54785">MMSYLIKSGLCLSILVLFYYVFLEKEKMHQFNRFYLLASILFAVIIPLFTITVQPINTAINNQEQLYINFTTVNEAQNNNFDWLIVLYTSYALISLILAVRFVKNLLSILKKASCSQKIKENNIYLVLIEENILPFTFLHYVFVNKCQYNNCKIPKELITHEIAHATQKHSIDIIIIEAIQVFFWINPIIYFLKKAIKLNHEFLADNCVISTYKNTTKYQHLLLESISSSQKHYLASNFNYLLTKKRFIMMHKKSKQQWLWLKKTAVLPLIATLIFVFAERIIANPVIIDSSLKQNENTTNDISTTKDIKDKLKKVNKLKMEYDTLAKPKKIMVYRDKKDPKKSYVSYTDENDATIVKKMSKLTKKEISELPPPPPISKKLSRKTPSKSLLNELKNSDKYAIWIDDKKVSNSTLNTYSNSDFFSYFGSFVHKNARSKKNPQEYQYFLFTNSYYANNKKTPIIPPPPPKN</sequence>
<evidence type="ECO:0000313" key="3">
    <source>
        <dbReference type="EMBL" id="MFD0993486.1"/>
    </source>
</evidence>
<keyword evidence="4" id="KW-1185">Reference proteome</keyword>
<dbReference type="InterPro" id="IPR008756">
    <property type="entry name" value="Peptidase_M56"/>
</dbReference>
<evidence type="ECO:0000259" key="2">
    <source>
        <dbReference type="Pfam" id="PF05569"/>
    </source>
</evidence>
<feature type="transmembrane region" description="Helical" evidence="1">
    <location>
        <begin position="174"/>
        <end position="193"/>
    </location>
</feature>
<accession>A0ABW3JV90</accession>
<feature type="transmembrane region" description="Helical" evidence="1">
    <location>
        <begin position="83"/>
        <end position="103"/>
    </location>
</feature>
<evidence type="ECO:0000313" key="4">
    <source>
        <dbReference type="Proteomes" id="UP001597062"/>
    </source>
</evidence>
<feature type="domain" description="Peptidase M56" evidence="2">
    <location>
        <begin position="159"/>
        <end position="235"/>
    </location>
</feature>